<dbReference type="GO" id="GO:0009030">
    <property type="term" value="F:thiamine-phosphate kinase activity"/>
    <property type="evidence" value="ECO:0007669"/>
    <property type="project" value="UniProtKB-UniRule"/>
</dbReference>
<keyword evidence="1" id="KW-0067">ATP-binding</keyword>
<evidence type="ECO:0000313" key="4">
    <source>
        <dbReference type="EMBL" id="ADL19671.1"/>
    </source>
</evidence>
<name>D9Q2Y3_ACIS3</name>
<dbReference type="SUPFAM" id="SSF56042">
    <property type="entry name" value="PurM C-terminal domain-like"/>
    <property type="match status" value="1"/>
</dbReference>
<keyword evidence="1" id="KW-0547">Nucleotide-binding</keyword>
<dbReference type="Gene3D" id="3.30.1330.10">
    <property type="entry name" value="PurM-like, N-terminal domain"/>
    <property type="match status" value="1"/>
</dbReference>
<dbReference type="CDD" id="cd02194">
    <property type="entry name" value="ThiL"/>
    <property type="match status" value="1"/>
</dbReference>
<evidence type="ECO:0000259" key="2">
    <source>
        <dbReference type="Pfam" id="PF00586"/>
    </source>
</evidence>
<dbReference type="eggNOG" id="arCOG00638">
    <property type="taxonomic scope" value="Archaea"/>
</dbReference>
<dbReference type="PANTHER" id="PTHR30270">
    <property type="entry name" value="THIAMINE-MONOPHOSPHATE KINASE"/>
    <property type="match status" value="1"/>
</dbReference>
<keyword evidence="1" id="KW-0479">Metal-binding</keyword>
<feature type="binding site" evidence="1">
    <location>
        <position position="64"/>
    </location>
    <ligand>
        <name>Mg(2+)</name>
        <dbReference type="ChEBI" id="CHEBI:18420"/>
        <label>2</label>
    </ligand>
</feature>
<dbReference type="GO" id="GO:0005524">
    <property type="term" value="F:ATP binding"/>
    <property type="evidence" value="ECO:0007669"/>
    <property type="project" value="UniProtKB-UniRule"/>
</dbReference>
<dbReference type="EMBL" id="CP001742">
    <property type="protein sequence ID" value="ADL19671.1"/>
    <property type="molecule type" value="Genomic_DNA"/>
</dbReference>
<feature type="binding site" evidence="1">
    <location>
        <position position="199"/>
    </location>
    <ligand>
        <name>ATP</name>
        <dbReference type="ChEBI" id="CHEBI:30616"/>
    </ligand>
</feature>
<dbReference type="GO" id="GO:0009229">
    <property type="term" value="P:thiamine diphosphate biosynthetic process"/>
    <property type="evidence" value="ECO:0007669"/>
    <property type="project" value="UniProtKB-UniRule"/>
</dbReference>
<keyword evidence="1" id="KW-0808">Transferase</keyword>
<comment type="catalytic activity">
    <reaction evidence="1">
        <text>thiamine phosphate + ATP = thiamine diphosphate + ADP</text>
        <dbReference type="Rhea" id="RHEA:15913"/>
        <dbReference type="ChEBI" id="CHEBI:30616"/>
        <dbReference type="ChEBI" id="CHEBI:37575"/>
        <dbReference type="ChEBI" id="CHEBI:58937"/>
        <dbReference type="ChEBI" id="CHEBI:456216"/>
        <dbReference type="EC" id="2.7.4.16"/>
    </reaction>
</comment>
<dbReference type="STRING" id="666510.ASAC_1266"/>
<dbReference type="InterPro" id="IPR036921">
    <property type="entry name" value="PurM-like_N_sf"/>
</dbReference>
<comment type="similarity">
    <text evidence="1">Belongs to the thiamine-monophosphate kinase family.</text>
</comment>
<dbReference type="Pfam" id="PF00586">
    <property type="entry name" value="AIRS"/>
    <property type="match status" value="1"/>
</dbReference>
<feature type="binding site" evidence="1">
    <location>
        <position position="36"/>
    </location>
    <ligand>
        <name>Mg(2+)</name>
        <dbReference type="ChEBI" id="CHEBI:18420"/>
        <label>2</label>
    </ligand>
</feature>
<feature type="binding site" evidence="1">
    <location>
        <position position="64"/>
    </location>
    <ligand>
        <name>Mg(2+)</name>
        <dbReference type="ChEBI" id="CHEBI:18420"/>
        <label>4</label>
    </ligand>
</feature>
<dbReference type="InParanoid" id="D9Q2Y3"/>
<proteinExistence type="inferred from homology"/>
<keyword evidence="1" id="KW-0460">Magnesium</keyword>
<dbReference type="GeneID" id="9499521"/>
<dbReference type="HOGENOM" id="CLU_971823_0_0_2"/>
<dbReference type="EC" id="2.7.4.16" evidence="1"/>
<feature type="domain" description="PurM-like C-terminal" evidence="3">
    <location>
        <begin position="138"/>
        <end position="280"/>
    </location>
</feature>
<evidence type="ECO:0000256" key="1">
    <source>
        <dbReference type="HAMAP-Rule" id="MF_02128"/>
    </source>
</evidence>
<comment type="miscellaneous">
    <text evidence="1">Reaction mechanism of ThiL seems to utilize a direct, inline transfer of the gamma-phosphate of ATP to TMP rather than a phosphorylated enzyme intermediate.</text>
</comment>
<accession>D9Q2Y3</accession>
<comment type="pathway">
    <text evidence="1">Cofactor biosynthesis; thiamine diphosphate biosynthesis; thiamine diphosphate from thiamine phosphate: step 1/1.</text>
</comment>
<dbReference type="UniPathway" id="UPA00060">
    <property type="reaction ID" value="UER00142"/>
</dbReference>
<dbReference type="InterPro" id="IPR016188">
    <property type="entry name" value="PurM-like_N"/>
</dbReference>
<comment type="function">
    <text evidence="1">Catalyzes the ATP-dependent phosphorylation of thiamine-monophosphate (TMP) to form thiamine-pyrophosphate (TPP), the active form of vitamin B1.</text>
</comment>
<feature type="domain" description="PurM-like N-terminal" evidence="2">
    <location>
        <begin position="26"/>
        <end position="126"/>
    </location>
</feature>
<keyword evidence="1 4" id="KW-0418">Kinase</keyword>
<dbReference type="Pfam" id="PF02769">
    <property type="entry name" value="AIRS_C"/>
    <property type="match status" value="1"/>
</dbReference>
<dbReference type="InterPro" id="IPR006283">
    <property type="entry name" value="ThiL-like"/>
</dbReference>
<feature type="binding site" evidence="1">
    <location>
        <position position="200"/>
    </location>
    <ligand>
        <name>Mg(2+)</name>
        <dbReference type="ChEBI" id="CHEBI:18420"/>
        <label>5</label>
    </ligand>
</feature>
<dbReference type="HAMAP" id="MF_02128">
    <property type="entry name" value="TMP_kinase"/>
    <property type="match status" value="1"/>
</dbReference>
<dbReference type="InterPro" id="IPR036676">
    <property type="entry name" value="PurM-like_C_sf"/>
</dbReference>
<dbReference type="OrthoDB" id="45909at2157"/>
<dbReference type="Gene3D" id="3.90.650.10">
    <property type="entry name" value="PurM-like C-terminal domain"/>
    <property type="match status" value="1"/>
</dbReference>
<dbReference type="GO" id="GO:0000287">
    <property type="term" value="F:magnesium ion binding"/>
    <property type="evidence" value="ECO:0007669"/>
    <property type="project" value="UniProtKB-UniRule"/>
</dbReference>
<dbReference type="RefSeq" id="WP_013267183.1">
    <property type="nucleotide sequence ID" value="NC_014374.1"/>
</dbReference>
<gene>
    <name evidence="1" type="primary">thiL</name>
    <name evidence="4" type="ordered locus">ASAC_1266</name>
</gene>
<feature type="binding site" evidence="1">
    <location>
        <position position="64"/>
    </location>
    <ligand>
        <name>Mg(2+)</name>
        <dbReference type="ChEBI" id="CHEBI:18420"/>
        <label>3</label>
    </ligand>
</feature>
<feature type="binding site" evidence="1">
    <location>
        <position position="36"/>
    </location>
    <ligand>
        <name>Mg(2+)</name>
        <dbReference type="ChEBI" id="CHEBI:18420"/>
        <label>1</label>
    </ligand>
</feature>
<dbReference type="AlphaFoldDB" id="D9Q2Y3"/>
<keyword evidence="1" id="KW-0784">Thiamine biosynthesis</keyword>
<dbReference type="GO" id="GO:0009228">
    <property type="term" value="P:thiamine biosynthetic process"/>
    <property type="evidence" value="ECO:0007669"/>
    <property type="project" value="UniProtKB-KW"/>
</dbReference>
<dbReference type="FunCoup" id="D9Q2Y3">
    <property type="interactions" value="49"/>
</dbReference>
<comment type="caution">
    <text evidence="1">Lacks conserved residue(s) required for the propagation of feature annotation.</text>
</comment>
<feature type="binding site" evidence="1">
    <location>
        <position position="197"/>
    </location>
    <ligand>
        <name>Mg(2+)</name>
        <dbReference type="ChEBI" id="CHEBI:18420"/>
        <label>3</label>
    </ligand>
</feature>
<feature type="binding site" evidence="1">
    <location>
        <position position="242"/>
    </location>
    <ligand>
        <name>substrate</name>
    </ligand>
</feature>
<dbReference type="InterPro" id="IPR010918">
    <property type="entry name" value="PurM-like_C_dom"/>
</dbReference>
<dbReference type="KEGG" id="asc:ASAC_1266"/>
<feature type="binding site" evidence="1">
    <location>
        <position position="290"/>
    </location>
    <ligand>
        <name>substrate</name>
    </ligand>
</feature>
<protein>
    <recommendedName>
        <fullName evidence="1">Thiamine-monophosphate kinase</fullName>
        <shortName evidence="1">TMP kinase</shortName>
        <shortName evidence="1">Thiamine-phosphate kinase</shortName>
        <ecNumber evidence="1">2.7.4.16</ecNumber>
    </recommendedName>
</protein>
<evidence type="ECO:0000259" key="3">
    <source>
        <dbReference type="Pfam" id="PF02769"/>
    </source>
</evidence>
<dbReference type="SUPFAM" id="SSF55326">
    <property type="entry name" value="PurM N-terminal domain-like"/>
    <property type="match status" value="1"/>
</dbReference>
<organism evidence="4 5">
    <name type="scientific">Acidilobus saccharovorans (strain DSM 16705 / JCM 18335 / VKM B-2471 / 345-15)</name>
    <dbReference type="NCBI Taxonomy" id="666510"/>
    <lineage>
        <taxon>Archaea</taxon>
        <taxon>Thermoproteota</taxon>
        <taxon>Thermoprotei</taxon>
        <taxon>Acidilobales</taxon>
        <taxon>Acidilobaceae</taxon>
        <taxon>Acidilobus</taxon>
    </lineage>
</organism>
<keyword evidence="5" id="KW-1185">Reference proteome</keyword>
<evidence type="ECO:0000313" key="5">
    <source>
        <dbReference type="Proteomes" id="UP000000346"/>
    </source>
</evidence>
<feature type="binding site" evidence="1">
    <location>
        <position position="109"/>
    </location>
    <ligand>
        <name>Mg(2+)</name>
        <dbReference type="ChEBI" id="CHEBI:18420"/>
        <label>1</label>
    </ligand>
</feature>
<feature type="binding site" evidence="1">
    <location>
        <position position="133"/>
    </location>
    <ligand>
        <name>ATP</name>
        <dbReference type="ChEBI" id="CHEBI:30616"/>
    </ligand>
</feature>
<sequence length="293" mass="31262">MQGEESILRRLAELAGNADIFNVDAAGPQGLLINIDGYAASMSRLPFMSWSDWGYKSTVASASDIIASGGKPIAIAYSVGATSVDVLEEVAKGVGEASRDVGAKVYKADSNRSAADAWIDVAVVGTTSRPVTRSGAMPGDIVVQVGYLGYGALAYKIMKSEVSLRDVEEDVIRKIVRPRPHVDAAEAISRYAHASSDNSDGWLVTLNNIASSSGVLISLEEVVMDPQLEGLLTAEESITSWEDYNLAVAVPASSLDEFLKLCGSQCFAVGKVREGRGVEFKGKPLEPRGWSWW</sequence>
<reference evidence="4 5" key="1">
    <citation type="journal article" date="2010" name="Appl. Environ. Microbiol.">
        <title>The genome sequence of the crenarchaeon Acidilobus saccharovorans supports a new order, Acidilobales, and suggests an important ecological role in terrestrial acidic hot springs.</title>
        <authorList>
            <person name="Mardanov A.V."/>
            <person name="Svetlitchnyi V.A."/>
            <person name="Beletsky A.V."/>
            <person name="Prokofeva M.I."/>
            <person name="Bonch-Osmolovskaya E.A."/>
            <person name="Ravin N.V."/>
            <person name="Skryabin K.G."/>
        </authorList>
    </citation>
    <scope>NUCLEOTIDE SEQUENCE [LARGE SCALE GENOMIC DNA]</scope>
    <source>
        <strain evidence="5">DSM 16705 / JCM 18335 / VKM B-2471 / 345-15</strain>
    </source>
</reference>
<dbReference type="Proteomes" id="UP000000346">
    <property type="component" value="Chromosome"/>
</dbReference>
<dbReference type="PANTHER" id="PTHR30270:SF0">
    <property type="entry name" value="THIAMINE-MONOPHOSPHATE KINASE"/>
    <property type="match status" value="1"/>
</dbReference>